<sequence>MKKTIFTIVGILALNLFNSCSDDILDLKPPYEETLDDAIKTENDVNKFLLGSYLKTSSSSLYGANFFYFGDLLGDTFFRSNKHNGGFTSLVIMNYDPNNTGEISFYRSAYDAIQNTGFVINNELEDTQLNKQYKGEARFLRAINYFNLLNYYASSPKSGQFQELGVPIAGYPYNADNKIARSSVADVYKLIIEDLNYAIENTNAVPSSKIYASKTAAKLLLSRVYLTRQNQGDAQLAFNLSNEIVNNSPASFAPITNDKYENYFASNNDELAENQPETVWELDLNSQNNPGVNLSLSVFYSRTGSKKGLLAKESFYKTFESTDARRVLLTNQSVPTEDNPKGYWMKKFERASSGGNYTRNNKILRFSEAYLNRIEALYQLGNNTEALLKLNEFALSRKGNTYTGANLLSDILTERNKEFFGEGQRFLDLKRYNLPIAKGTNCPGNCDVPAGSKYFVFPYSNSQLIINELAVQHPLWK</sequence>
<dbReference type="InterPro" id="IPR011990">
    <property type="entry name" value="TPR-like_helical_dom_sf"/>
</dbReference>
<dbReference type="RefSeq" id="WP_092906840.1">
    <property type="nucleotide sequence ID" value="NZ_FOUZ01000003.1"/>
</dbReference>
<keyword evidence="5" id="KW-0998">Cell outer membrane</keyword>
<comment type="similarity">
    <text evidence="2">Belongs to the SusD family.</text>
</comment>
<evidence type="ECO:0000256" key="3">
    <source>
        <dbReference type="ARBA" id="ARBA00022729"/>
    </source>
</evidence>
<evidence type="ECO:0000256" key="5">
    <source>
        <dbReference type="ARBA" id="ARBA00023237"/>
    </source>
</evidence>
<dbReference type="SUPFAM" id="SSF48452">
    <property type="entry name" value="TPR-like"/>
    <property type="match status" value="1"/>
</dbReference>
<evidence type="ECO:0000256" key="2">
    <source>
        <dbReference type="ARBA" id="ARBA00006275"/>
    </source>
</evidence>
<protein>
    <submittedName>
        <fullName evidence="8">SusD family protein</fullName>
    </submittedName>
</protein>
<evidence type="ECO:0000313" key="8">
    <source>
        <dbReference type="EMBL" id="SFM87122.1"/>
    </source>
</evidence>
<dbReference type="STRING" id="684065.SAMN05421738_103200"/>
<dbReference type="Pfam" id="PF07980">
    <property type="entry name" value="SusD_RagB"/>
    <property type="match status" value="1"/>
</dbReference>
<evidence type="ECO:0000259" key="6">
    <source>
        <dbReference type="Pfam" id="PF07980"/>
    </source>
</evidence>
<dbReference type="Proteomes" id="UP000199149">
    <property type="component" value="Unassembled WGS sequence"/>
</dbReference>
<dbReference type="InterPro" id="IPR012944">
    <property type="entry name" value="SusD_RagB_dom"/>
</dbReference>
<keyword evidence="9" id="KW-1185">Reference proteome</keyword>
<organism evidence="8 9">
    <name type="scientific">Algoriella xinjiangensis</name>
    <dbReference type="NCBI Taxonomy" id="684065"/>
    <lineage>
        <taxon>Bacteria</taxon>
        <taxon>Pseudomonadati</taxon>
        <taxon>Bacteroidota</taxon>
        <taxon>Flavobacteriia</taxon>
        <taxon>Flavobacteriales</taxon>
        <taxon>Weeksellaceae</taxon>
        <taxon>Algoriella</taxon>
    </lineage>
</organism>
<comment type="subcellular location">
    <subcellularLocation>
        <location evidence="1">Cell outer membrane</location>
    </subcellularLocation>
</comment>
<evidence type="ECO:0000256" key="1">
    <source>
        <dbReference type="ARBA" id="ARBA00004442"/>
    </source>
</evidence>
<dbReference type="AlphaFoldDB" id="A0A1I4UDV2"/>
<feature type="domain" description="RagB/SusD" evidence="6">
    <location>
        <begin position="327"/>
        <end position="439"/>
    </location>
</feature>
<feature type="domain" description="SusD-like N-terminal" evidence="7">
    <location>
        <begin position="25"/>
        <end position="226"/>
    </location>
</feature>
<gene>
    <name evidence="8" type="ORF">SAMN05421738_103200</name>
</gene>
<dbReference type="Gene3D" id="2.20.20.130">
    <property type="match status" value="1"/>
</dbReference>
<keyword evidence="4" id="KW-0472">Membrane</keyword>
<dbReference type="EMBL" id="FOUZ01000003">
    <property type="protein sequence ID" value="SFM87122.1"/>
    <property type="molecule type" value="Genomic_DNA"/>
</dbReference>
<dbReference type="CDD" id="cd08977">
    <property type="entry name" value="SusD"/>
    <property type="match status" value="1"/>
</dbReference>
<keyword evidence="3" id="KW-0732">Signal</keyword>
<dbReference type="OrthoDB" id="630434at2"/>
<dbReference type="Gene3D" id="1.25.40.900">
    <property type="match status" value="1"/>
</dbReference>
<dbReference type="GO" id="GO:0009279">
    <property type="term" value="C:cell outer membrane"/>
    <property type="evidence" value="ECO:0007669"/>
    <property type="project" value="UniProtKB-SubCell"/>
</dbReference>
<evidence type="ECO:0000313" key="9">
    <source>
        <dbReference type="Proteomes" id="UP000199149"/>
    </source>
</evidence>
<dbReference type="Pfam" id="PF14322">
    <property type="entry name" value="SusD-like_3"/>
    <property type="match status" value="1"/>
</dbReference>
<evidence type="ECO:0000256" key="4">
    <source>
        <dbReference type="ARBA" id="ARBA00023136"/>
    </source>
</evidence>
<accession>A0A1I4UDV2</accession>
<name>A0A1I4UDV2_9FLAO</name>
<dbReference type="Gene3D" id="1.25.40.390">
    <property type="match status" value="1"/>
</dbReference>
<dbReference type="InterPro" id="IPR033985">
    <property type="entry name" value="SusD-like_N"/>
</dbReference>
<proteinExistence type="inferred from homology"/>
<reference evidence="9" key="1">
    <citation type="submission" date="2016-10" db="EMBL/GenBank/DDBJ databases">
        <authorList>
            <person name="Varghese N."/>
            <person name="Submissions S."/>
        </authorList>
    </citation>
    <scope>NUCLEOTIDE SEQUENCE [LARGE SCALE GENOMIC DNA]</scope>
    <source>
        <strain evidence="9">XJ109</strain>
    </source>
</reference>
<evidence type="ECO:0000259" key="7">
    <source>
        <dbReference type="Pfam" id="PF14322"/>
    </source>
</evidence>